<feature type="transmembrane region" description="Helical" evidence="7">
    <location>
        <begin position="255"/>
        <end position="274"/>
    </location>
</feature>
<sequence>MAKPTILFGIWQRVKKLMMLMETIALIDLSIIVLYIILMVVVGLWFGRRNNDTTSGYFLAGKSLTWGVIGASLFASNISTVHLVGLAESGFIDGIVWGNFEWFSAFELIILAYVFVPFFLRSQVATLPEFLEKRYDSRSRVILAVFSILAALFMHIGVSFYAGAVVFEKIFGMDIMVSILIIAAATGIYTIIGGLTSVVVTETVQTVILILGSLMITVLAIWKLPEVGIESYEALKEAVDPDRFKAVSFSSEQKGFTFMDMMLGHFVLGIWYWCTDQTIVQRILGAKSEREAKLGAIFAGFLKILPVFIMVVPGILAFALFRDQIGDETKSVLPIMIINLLPVGLKGLMIAALLAAVMSSVAAALNSCSTLVVFDVFQKLAPGLSDRQRVRIGKLTGLVVLVLAVLWSPFLGDLGGIFELINQMFSIFAPSIVAVFLWGVLSPRGTANAAFWTLLGGSLFAVTVFIIEKYIPIHGISNYVSSAEGLGINWLWQTFVFFLISSGLYWCISILDQTVQTIPSNFYLKTKSPSKQVNLLTLLLIVIMLVIYYLFY</sequence>
<feature type="transmembrane region" description="Helical" evidence="7">
    <location>
        <begin position="141"/>
        <end position="164"/>
    </location>
</feature>
<dbReference type="AlphaFoldDB" id="A0A514CG03"/>
<dbReference type="InterPro" id="IPR038377">
    <property type="entry name" value="Na/Glc_symporter_sf"/>
</dbReference>
<feature type="transmembrane region" description="Helical" evidence="7">
    <location>
        <begin position="294"/>
        <end position="321"/>
    </location>
</feature>
<organism evidence="8 9">
    <name type="scientific">Echinicola soli</name>
    <dbReference type="NCBI Taxonomy" id="2591634"/>
    <lineage>
        <taxon>Bacteria</taxon>
        <taxon>Pseudomonadati</taxon>
        <taxon>Bacteroidota</taxon>
        <taxon>Cytophagia</taxon>
        <taxon>Cytophagales</taxon>
        <taxon>Cyclobacteriaceae</taxon>
        <taxon>Echinicola</taxon>
    </lineage>
</organism>
<dbReference type="OrthoDB" id="9814523at2"/>
<feature type="transmembrane region" description="Helical" evidence="7">
    <location>
        <begin position="424"/>
        <end position="442"/>
    </location>
</feature>
<feature type="transmembrane region" description="Helical" evidence="7">
    <location>
        <begin position="170"/>
        <end position="192"/>
    </location>
</feature>
<evidence type="ECO:0000256" key="2">
    <source>
        <dbReference type="ARBA" id="ARBA00006434"/>
    </source>
</evidence>
<protein>
    <submittedName>
        <fullName evidence="8">Sodium/solute symporter</fullName>
    </submittedName>
</protein>
<feature type="transmembrane region" description="Helical" evidence="7">
    <location>
        <begin position="204"/>
        <end position="222"/>
    </location>
</feature>
<feature type="transmembrane region" description="Helical" evidence="7">
    <location>
        <begin position="449"/>
        <end position="471"/>
    </location>
</feature>
<gene>
    <name evidence="8" type="ORF">FKX85_06430</name>
</gene>
<feature type="transmembrane region" description="Helical" evidence="7">
    <location>
        <begin position="59"/>
        <end position="82"/>
    </location>
</feature>
<comment type="subcellular location">
    <subcellularLocation>
        <location evidence="1">Membrane</location>
        <topology evidence="1">Multi-pass membrane protein</topology>
    </subcellularLocation>
</comment>
<evidence type="ECO:0000256" key="3">
    <source>
        <dbReference type="ARBA" id="ARBA00022692"/>
    </source>
</evidence>
<evidence type="ECO:0000256" key="7">
    <source>
        <dbReference type="SAM" id="Phobius"/>
    </source>
</evidence>
<dbReference type="KEGG" id="echi:FKX85_06430"/>
<feature type="transmembrane region" description="Helical" evidence="7">
    <location>
        <begin position="102"/>
        <end position="120"/>
    </location>
</feature>
<feature type="transmembrane region" description="Helical" evidence="7">
    <location>
        <begin position="24"/>
        <end position="47"/>
    </location>
</feature>
<dbReference type="PANTHER" id="PTHR11819">
    <property type="entry name" value="SOLUTE CARRIER FAMILY 5"/>
    <property type="match status" value="1"/>
</dbReference>
<evidence type="ECO:0000256" key="4">
    <source>
        <dbReference type="ARBA" id="ARBA00022989"/>
    </source>
</evidence>
<feature type="transmembrane region" description="Helical" evidence="7">
    <location>
        <begin position="532"/>
        <end position="551"/>
    </location>
</feature>
<dbReference type="PROSITE" id="PS50283">
    <property type="entry name" value="NA_SOLUT_SYMP_3"/>
    <property type="match status" value="1"/>
</dbReference>
<evidence type="ECO:0000256" key="5">
    <source>
        <dbReference type="ARBA" id="ARBA00023136"/>
    </source>
</evidence>
<reference evidence="8 9" key="1">
    <citation type="submission" date="2019-06" db="EMBL/GenBank/DDBJ databases">
        <title>Echinicola alkalisoli sp. nov. isolated from saline soil.</title>
        <authorList>
            <person name="Sun J.-Q."/>
            <person name="Xu L."/>
        </authorList>
    </citation>
    <scope>NUCLEOTIDE SEQUENCE [LARGE SCALE GENOMIC DNA]</scope>
    <source>
        <strain evidence="8 9">LN3S3</strain>
    </source>
</reference>
<keyword evidence="5 7" id="KW-0472">Membrane</keyword>
<dbReference type="NCBIfam" id="TIGR00813">
    <property type="entry name" value="sss"/>
    <property type="match status" value="1"/>
</dbReference>
<dbReference type="Gene3D" id="1.20.1730.10">
    <property type="entry name" value="Sodium/glucose cotransporter"/>
    <property type="match status" value="1"/>
</dbReference>
<comment type="similarity">
    <text evidence="2 6">Belongs to the sodium:solute symporter (SSF) (TC 2.A.21) family.</text>
</comment>
<dbReference type="Pfam" id="PF00474">
    <property type="entry name" value="SSF"/>
    <property type="match status" value="1"/>
</dbReference>
<dbReference type="InterPro" id="IPR018212">
    <property type="entry name" value="Na/solute_symporter_CS"/>
</dbReference>
<dbReference type="GO" id="GO:0005412">
    <property type="term" value="F:D-glucose:sodium symporter activity"/>
    <property type="evidence" value="ECO:0007669"/>
    <property type="project" value="TreeGrafter"/>
</dbReference>
<dbReference type="PROSITE" id="PS00456">
    <property type="entry name" value="NA_SOLUT_SYMP_1"/>
    <property type="match status" value="1"/>
</dbReference>
<evidence type="ECO:0000256" key="6">
    <source>
        <dbReference type="RuleBase" id="RU362091"/>
    </source>
</evidence>
<dbReference type="GO" id="GO:0005886">
    <property type="term" value="C:plasma membrane"/>
    <property type="evidence" value="ECO:0007669"/>
    <property type="project" value="TreeGrafter"/>
</dbReference>
<dbReference type="EMBL" id="CP041253">
    <property type="protein sequence ID" value="QDH78690.1"/>
    <property type="molecule type" value="Genomic_DNA"/>
</dbReference>
<proteinExistence type="inferred from homology"/>
<evidence type="ECO:0000256" key="1">
    <source>
        <dbReference type="ARBA" id="ARBA00004141"/>
    </source>
</evidence>
<evidence type="ECO:0000313" key="8">
    <source>
        <dbReference type="EMBL" id="QDH78690.1"/>
    </source>
</evidence>
<keyword evidence="4 7" id="KW-1133">Transmembrane helix</keyword>
<keyword evidence="9" id="KW-1185">Reference proteome</keyword>
<name>A0A514CG03_9BACT</name>
<feature type="transmembrane region" description="Helical" evidence="7">
    <location>
        <begin position="491"/>
        <end position="511"/>
    </location>
</feature>
<dbReference type="InterPro" id="IPR001734">
    <property type="entry name" value="Na/solute_symporter"/>
</dbReference>
<evidence type="ECO:0000313" key="9">
    <source>
        <dbReference type="Proteomes" id="UP000316614"/>
    </source>
</evidence>
<dbReference type="PANTHER" id="PTHR11819:SF195">
    <property type="entry name" value="SODIUM_GLUCOSE COTRANSPORTER 4"/>
    <property type="match status" value="1"/>
</dbReference>
<accession>A0A514CG03</accession>
<feature type="transmembrane region" description="Helical" evidence="7">
    <location>
        <begin position="395"/>
        <end position="412"/>
    </location>
</feature>
<keyword evidence="3 7" id="KW-0812">Transmembrane</keyword>
<dbReference type="Proteomes" id="UP000316614">
    <property type="component" value="Chromosome"/>
</dbReference>